<feature type="transmembrane region" description="Helical" evidence="1">
    <location>
        <begin position="12"/>
        <end position="31"/>
    </location>
</feature>
<name>A0A1J6I0V9_9HYPH</name>
<feature type="transmembrane region" description="Helical" evidence="1">
    <location>
        <begin position="106"/>
        <end position="124"/>
    </location>
</feature>
<organism evidence="2 3">
    <name type="scientific">Brucella cytisi</name>
    <dbReference type="NCBI Taxonomy" id="407152"/>
    <lineage>
        <taxon>Bacteria</taxon>
        <taxon>Pseudomonadati</taxon>
        <taxon>Pseudomonadota</taxon>
        <taxon>Alphaproteobacteria</taxon>
        <taxon>Hyphomicrobiales</taxon>
        <taxon>Brucellaceae</taxon>
        <taxon>Brucella/Ochrobactrum group</taxon>
        <taxon>Brucella</taxon>
    </lineage>
</organism>
<dbReference type="OrthoDB" id="9815686at2"/>
<evidence type="ECO:0000313" key="3">
    <source>
        <dbReference type="Proteomes" id="UP000182985"/>
    </source>
</evidence>
<feature type="transmembrane region" description="Helical" evidence="1">
    <location>
        <begin position="43"/>
        <end position="61"/>
    </location>
</feature>
<feature type="transmembrane region" description="Helical" evidence="1">
    <location>
        <begin position="73"/>
        <end position="94"/>
    </location>
</feature>
<dbReference type="Proteomes" id="UP000182985">
    <property type="component" value="Unassembled WGS sequence"/>
</dbReference>
<dbReference type="InterPro" id="IPR018750">
    <property type="entry name" value="DUF2306_membrane"/>
</dbReference>
<accession>A0A1J6I0V9</accession>
<keyword evidence="1" id="KW-0812">Transmembrane</keyword>
<sequence>MNFEPLLQAPLAIQIHVAAVLPAAIIGVVVFMCRKGTTVHKALGQLWVTLMIATAISSFFIQQINLVGRFSPIHILSILVLLGCARAVVAARAGQIDIHRRIIKSVYCGGILGAGFFAFMPGRIMNEVAFPHGWKSPFLAVCLLLVLVLTGFVYRSRKGFLLSKLLRKSLRL</sequence>
<evidence type="ECO:0000313" key="2">
    <source>
        <dbReference type="EMBL" id="OIS91422.1"/>
    </source>
</evidence>
<gene>
    <name evidence="2" type="ORF">BLA27_21300</name>
</gene>
<dbReference type="Pfam" id="PF10067">
    <property type="entry name" value="DUF2306"/>
    <property type="match status" value="1"/>
</dbReference>
<dbReference type="RefSeq" id="WP_071633467.1">
    <property type="nucleotide sequence ID" value="NZ_MOEC01000028.1"/>
</dbReference>
<dbReference type="AlphaFoldDB" id="A0A1J6I0V9"/>
<comment type="caution">
    <text evidence="2">The sequence shown here is derived from an EMBL/GenBank/DDBJ whole genome shotgun (WGS) entry which is preliminary data.</text>
</comment>
<evidence type="ECO:0008006" key="4">
    <source>
        <dbReference type="Google" id="ProtNLM"/>
    </source>
</evidence>
<evidence type="ECO:0000256" key="1">
    <source>
        <dbReference type="SAM" id="Phobius"/>
    </source>
</evidence>
<keyword evidence="1" id="KW-1133">Transmembrane helix</keyword>
<proteinExistence type="predicted"/>
<keyword evidence="1" id="KW-0472">Membrane</keyword>
<dbReference type="EMBL" id="MOEC01000028">
    <property type="protein sequence ID" value="OIS91422.1"/>
    <property type="molecule type" value="Genomic_DNA"/>
</dbReference>
<keyword evidence="3" id="KW-1185">Reference proteome</keyword>
<protein>
    <recommendedName>
        <fullName evidence="4">DUF2306 domain-containing protein</fullName>
    </recommendedName>
</protein>
<reference evidence="2 3" key="1">
    <citation type="submission" date="2016-10" db="EMBL/GenBank/DDBJ databases">
        <title>The Draft Genome Sequence of the Potato Rhizosphere Bacteria Ochrobactrum sp. IPA7.2.</title>
        <authorList>
            <person name="Gogoleva N.E."/>
            <person name="Khlopko Y.A."/>
            <person name="Burygin G.L."/>
            <person name="Plotnikov A.O."/>
        </authorList>
    </citation>
    <scope>NUCLEOTIDE SEQUENCE [LARGE SCALE GENOMIC DNA]</scope>
    <source>
        <strain evidence="2 3">IPA7.2</strain>
    </source>
</reference>
<feature type="transmembrane region" description="Helical" evidence="1">
    <location>
        <begin position="136"/>
        <end position="154"/>
    </location>
</feature>